<dbReference type="PROSITE" id="PS51257">
    <property type="entry name" value="PROKAR_LIPOPROTEIN"/>
    <property type="match status" value="1"/>
</dbReference>
<feature type="signal peptide" evidence="1">
    <location>
        <begin position="1"/>
        <end position="24"/>
    </location>
</feature>
<proteinExistence type="predicted"/>
<dbReference type="OrthoDB" id="2005775at2"/>
<accession>A0A1H9VUU4</accession>
<evidence type="ECO:0008006" key="4">
    <source>
        <dbReference type="Google" id="ProtNLM"/>
    </source>
</evidence>
<evidence type="ECO:0000256" key="1">
    <source>
        <dbReference type="SAM" id="SignalP"/>
    </source>
</evidence>
<name>A0A1H9VUU4_BUTFI</name>
<organism evidence="2 3">
    <name type="scientific">Butyrivibrio fibrisolvens</name>
    <dbReference type="NCBI Taxonomy" id="831"/>
    <lineage>
        <taxon>Bacteria</taxon>
        <taxon>Bacillati</taxon>
        <taxon>Bacillota</taxon>
        <taxon>Clostridia</taxon>
        <taxon>Lachnospirales</taxon>
        <taxon>Lachnospiraceae</taxon>
        <taxon>Butyrivibrio</taxon>
    </lineage>
</organism>
<dbReference type="Proteomes" id="UP000182584">
    <property type="component" value="Unassembled WGS sequence"/>
</dbReference>
<sequence>MNSKKKTGFISTILAMILMTCIVAGCSSPKVVSEDDPSDPGVSISENTVITVTHHEWCAMEGYEPKEITEVFENAGIEDIIYTDGNYELKIEKISSDKVVISSLGGLIEKNENGTINLNADAPYTFTIHNGEELKLASQTMDAGVIITIKFGIAE</sequence>
<dbReference type="RefSeq" id="WP_074757939.1">
    <property type="nucleotide sequence ID" value="NZ_FOGJ01000025.1"/>
</dbReference>
<dbReference type="EMBL" id="FOGJ01000025">
    <property type="protein sequence ID" value="SES25455.1"/>
    <property type="molecule type" value="Genomic_DNA"/>
</dbReference>
<dbReference type="AlphaFoldDB" id="A0A1H9VUU4"/>
<protein>
    <recommendedName>
        <fullName evidence="4">Lipocalin-like domain-containing protein</fullName>
    </recommendedName>
</protein>
<gene>
    <name evidence="2" type="ORF">SAMN04487884_12529</name>
</gene>
<evidence type="ECO:0000313" key="3">
    <source>
        <dbReference type="Proteomes" id="UP000182584"/>
    </source>
</evidence>
<keyword evidence="1" id="KW-0732">Signal</keyword>
<feature type="chain" id="PRO_5038332835" description="Lipocalin-like domain-containing protein" evidence="1">
    <location>
        <begin position="25"/>
        <end position="155"/>
    </location>
</feature>
<reference evidence="2 3" key="1">
    <citation type="submission" date="2016-10" db="EMBL/GenBank/DDBJ databases">
        <authorList>
            <person name="de Groot N.N."/>
        </authorList>
    </citation>
    <scope>NUCLEOTIDE SEQUENCE [LARGE SCALE GENOMIC DNA]</scope>
    <source>
        <strain evidence="2 3">AR40</strain>
    </source>
</reference>
<evidence type="ECO:0000313" key="2">
    <source>
        <dbReference type="EMBL" id="SES25455.1"/>
    </source>
</evidence>